<dbReference type="Gene3D" id="1.10.10.10">
    <property type="entry name" value="Winged helix-like DNA-binding domain superfamily/Winged helix DNA-binding domain"/>
    <property type="match status" value="1"/>
</dbReference>
<dbReference type="InterPro" id="IPR001867">
    <property type="entry name" value="OmpR/PhoB-type_DNA-bd"/>
</dbReference>
<dbReference type="GO" id="GO:0003677">
    <property type="term" value="F:DNA binding"/>
    <property type="evidence" value="ECO:0007669"/>
    <property type="project" value="UniProtKB-UniRule"/>
</dbReference>
<dbReference type="OrthoDB" id="134712at2"/>
<keyword evidence="2" id="KW-0805">Transcription regulation</keyword>
<dbReference type="PANTHER" id="PTHR35807">
    <property type="entry name" value="TRANSCRIPTIONAL REGULATOR REDD-RELATED"/>
    <property type="match status" value="1"/>
</dbReference>
<accession>A0A318RUL5</accession>
<dbReference type="InterPro" id="IPR005158">
    <property type="entry name" value="BTAD"/>
</dbReference>
<name>A0A318RUL5_WILLI</name>
<evidence type="ECO:0000256" key="2">
    <source>
        <dbReference type="ARBA" id="ARBA00023015"/>
    </source>
</evidence>
<dbReference type="GO" id="GO:0000160">
    <property type="term" value="P:phosphorelay signal transduction system"/>
    <property type="evidence" value="ECO:0007669"/>
    <property type="project" value="InterPro"/>
</dbReference>
<dbReference type="GO" id="GO:0006355">
    <property type="term" value="P:regulation of DNA-templated transcription"/>
    <property type="evidence" value="ECO:0007669"/>
    <property type="project" value="InterPro"/>
</dbReference>
<dbReference type="Gene3D" id="1.25.40.10">
    <property type="entry name" value="Tetratricopeptide repeat domain"/>
    <property type="match status" value="1"/>
</dbReference>
<organism evidence="7 8">
    <name type="scientific">Williamsia limnetica</name>
    <dbReference type="NCBI Taxonomy" id="882452"/>
    <lineage>
        <taxon>Bacteria</taxon>
        <taxon>Bacillati</taxon>
        <taxon>Actinomycetota</taxon>
        <taxon>Actinomycetes</taxon>
        <taxon>Mycobacteriales</taxon>
        <taxon>Nocardiaceae</taxon>
        <taxon>Williamsia</taxon>
    </lineage>
</organism>
<evidence type="ECO:0000259" key="6">
    <source>
        <dbReference type="PROSITE" id="PS51755"/>
    </source>
</evidence>
<dbReference type="PANTHER" id="PTHR35807:SF1">
    <property type="entry name" value="TRANSCRIPTIONAL REGULATOR REDD"/>
    <property type="match status" value="1"/>
</dbReference>
<dbReference type="InterPro" id="IPR051677">
    <property type="entry name" value="AfsR-DnrI-RedD_regulator"/>
</dbReference>
<dbReference type="EMBL" id="QJSP01000002">
    <property type="protein sequence ID" value="PYE20050.1"/>
    <property type="molecule type" value="Genomic_DNA"/>
</dbReference>
<dbReference type="Pfam" id="PF13191">
    <property type="entry name" value="AAA_16"/>
    <property type="match status" value="1"/>
</dbReference>
<dbReference type="SMART" id="SM01043">
    <property type="entry name" value="BTAD"/>
    <property type="match status" value="1"/>
</dbReference>
<evidence type="ECO:0000256" key="4">
    <source>
        <dbReference type="ARBA" id="ARBA00023163"/>
    </source>
</evidence>
<dbReference type="CDD" id="cd00383">
    <property type="entry name" value="trans_reg_C"/>
    <property type="match status" value="1"/>
</dbReference>
<dbReference type="Pfam" id="PF00486">
    <property type="entry name" value="Trans_reg_C"/>
    <property type="match status" value="1"/>
</dbReference>
<dbReference type="CDD" id="cd15831">
    <property type="entry name" value="BTAD"/>
    <property type="match status" value="1"/>
</dbReference>
<dbReference type="InterPro" id="IPR041664">
    <property type="entry name" value="AAA_16"/>
</dbReference>
<evidence type="ECO:0000256" key="5">
    <source>
        <dbReference type="PROSITE-ProRule" id="PRU01091"/>
    </source>
</evidence>
<keyword evidence="8" id="KW-1185">Reference proteome</keyword>
<keyword evidence="4" id="KW-0804">Transcription</keyword>
<evidence type="ECO:0000256" key="1">
    <source>
        <dbReference type="ARBA" id="ARBA00005820"/>
    </source>
</evidence>
<evidence type="ECO:0000313" key="8">
    <source>
        <dbReference type="Proteomes" id="UP000247591"/>
    </source>
</evidence>
<dbReference type="InterPro" id="IPR036388">
    <property type="entry name" value="WH-like_DNA-bd_sf"/>
</dbReference>
<dbReference type="PROSITE" id="PS51755">
    <property type="entry name" value="OMPR_PHOB"/>
    <property type="match status" value="1"/>
</dbReference>
<dbReference type="SMART" id="SM00862">
    <property type="entry name" value="Trans_reg_C"/>
    <property type="match status" value="1"/>
</dbReference>
<dbReference type="AlphaFoldDB" id="A0A318RUL5"/>
<protein>
    <submittedName>
        <fullName evidence="7">SARP family transcriptional regulator</fullName>
    </submittedName>
</protein>
<dbReference type="SUPFAM" id="SSF52540">
    <property type="entry name" value="P-loop containing nucleoside triphosphate hydrolases"/>
    <property type="match status" value="1"/>
</dbReference>
<evidence type="ECO:0000313" key="7">
    <source>
        <dbReference type="EMBL" id="PYE20050.1"/>
    </source>
</evidence>
<feature type="DNA-binding region" description="OmpR/PhoB-type" evidence="5">
    <location>
        <begin position="1"/>
        <end position="98"/>
    </location>
</feature>
<dbReference type="Proteomes" id="UP000247591">
    <property type="component" value="Unassembled WGS sequence"/>
</dbReference>
<dbReference type="InterPro" id="IPR011990">
    <property type="entry name" value="TPR-like_helical_dom_sf"/>
</dbReference>
<dbReference type="InterPro" id="IPR027417">
    <property type="entry name" value="P-loop_NTPase"/>
</dbReference>
<proteinExistence type="inferred from homology"/>
<dbReference type="Gene3D" id="3.40.50.300">
    <property type="entry name" value="P-loop containing nucleotide triphosphate hydrolases"/>
    <property type="match status" value="1"/>
</dbReference>
<dbReference type="Pfam" id="PF03704">
    <property type="entry name" value="BTAD"/>
    <property type="match status" value="1"/>
</dbReference>
<comment type="caution">
    <text evidence="7">The sequence shown here is derived from an EMBL/GenBank/DDBJ whole genome shotgun (WGS) entry which is preliminary data.</text>
</comment>
<keyword evidence="3 5" id="KW-0238">DNA-binding</keyword>
<dbReference type="SUPFAM" id="SSF48452">
    <property type="entry name" value="TPR-like"/>
    <property type="match status" value="1"/>
</dbReference>
<gene>
    <name evidence="7" type="ORF">DFR67_102188</name>
</gene>
<sequence length="1159" mass="124342">MRYQLLGPLSVLRGTGEDAVPVDLGSPKQQTILAILLINRGTVVSTDRLSDALWGEDAPPSAMSSLQAYISNLRRALRDDAVGASPIRRQSTGYILDVADPDVDVSEFLDLANRSRQASDDEAWALALDTADQALKLWRGELLVGQRDEEWVHTEAARLEEIRSGCREVRVTALLALGRLAQALADVVSLRTDKPYRDRSAWLHILALHRAGRSAEALDVYADHARRLDTDLGLEPSGELRDLQGAVLRHDPELAAWPRRPSWSGAGELRTPEPAPSVHHSTAVPDVFAPGGLVGRVREQALIAGLLDDVVAGHTRWLILIGPPGIGKTRLADEAARRLQSMGGRAIWARNPEEGAPAWWPARQLVNALGTDPADLLATAGDVDADTARFTAYDRIQRVLEEGAATSPLAVVVDDAQWADSMSVGALASMATSVHHQRIAFVITLREGDHHPAVGRLLSAVARATGNRQVVVPALDDDEASALATQTAGEELTDDEVIRLVRRTGGNPLFVSEYARLSRDERNSGELPLAVRSVLGLRLSGLAPGVLKTLRMAAIIGDTIDINVLSQTTDLDIDSLADHLDDAADERIITAAPGSDGYTFAHGLLREEVLAQMPALRRKRAHARVADVLAESVGVDVLTRRAKHLMAALPLVDPGDAVAACAAAAADSANRWNSEAAAHWWQQALAAYELLPPAEQIDEQRDELTVSLLEALSRSGRGQTVLETVETALAVAVRAEKPSTVGRLAGSLLRSGGGWPWVSPTKDPAPLLLLLARAEKVVAEDPAARAQVLGALSVGHSYHPDPTLAPELIKRAQEYAAIADDPDITAEVMMAWLITFSGVSTHASEVITVIDDLLAFDHRQARFDAVIAHSIATMAAFTLGDISAVQSHLQQAISGSEELSLPILRAQLRWMEVVLAIWHGDFERAERHQSIAKRVHEQTELYVTGQSTMSLMGLRREQGTLSEAEVAIARDLITDVAASPTDTNMLGVIAAGMATVAGAPIDRDLADKLVRQRQATRGAHVWFTLGHAVALAQVVADFGLTEHAAEFIAELEPFTDCVGVIGQLAGVGPVGLALARLHMLVGDDAATGEAAARESVAAAARIAERSGGTPTLLRCRLLDWQLRRPAERHTDELAVLADHATALGMIGLAHEVRALREQA</sequence>
<feature type="domain" description="OmpR/PhoB-type" evidence="6">
    <location>
        <begin position="1"/>
        <end position="98"/>
    </location>
</feature>
<reference evidence="7 8" key="1">
    <citation type="submission" date="2018-06" db="EMBL/GenBank/DDBJ databases">
        <title>Genomic Encyclopedia of Type Strains, Phase IV (KMG-IV): sequencing the most valuable type-strain genomes for metagenomic binning, comparative biology and taxonomic classification.</title>
        <authorList>
            <person name="Goeker M."/>
        </authorList>
    </citation>
    <scope>NUCLEOTIDE SEQUENCE [LARGE SCALE GENOMIC DNA]</scope>
    <source>
        <strain evidence="7 8">DSM 45521</strain>
    </source>
</reference>
<dbReference type="InterPro" id="IPR016032">
    <property type="entry name" value="Sig_transdc_resp-reg_C-effctor"/>
</dbReference>
<comment type="similarity">
    <text evidence="1">Belongs to the AfsR/DnrI/RedD regulatory family.</text>
</comment>
<dbReference type="SUPFAM" id="SSF46894">
    <property type="entry name" value="C-terminal effector domain of the bipartite response regulators"/>
    <property type="match status" value="1"/>
</dbReference>
<evidence type="ECO:0000256" key="3">
    <source>
        <dbReference type="ARBA" id="ARBA00023125"/>
    </source>
</evidence>
<dbReference type="RefSeq" id="WP_110468073.1">
    <property type="nucleotide sequence ID" value="NZ_QJSP01000002.1"/>
</dbReference>